<evidence type="ECO:0000256" key="1">
    <source>
        <dbReference type="SAM" id="MobiDB-lite"/>
    </source>
</evidence>
<dbReference type="EMBL" id="LVVM01002387">
    <property type="protein sequence ID" value="OJA16743.1"/>
    <property type="molecule type" value="Genomic_DNA"/>
</dbReference>
<dbReference type="OrthoDB" id="2677454at2759"/>
<name>A0A1J8Q7X2_9AGAM</name>
<feature type="compositionally biased region" description="Polar residues" evidence="1">
    <location>
        <begin position="66"/>
        <end position="81"/>
    </location>
</feature>
<protein>
    <submittedName>
        <fullName evidence="2">Uncharacterized protein</fullName>
    </submittedName>
</protein>
<organism evidence="2 3">
    <name type="scientific">Rhizopogon vesiculosus</name>
    <dbReference type="NCBI Taxonomy" id="180088"/>
    <lineage>
        <taxon>Eukaryota</taxon>
        <taxon>Fungi</taxon>
        <taxon>Dikarya</taxon>
        <taxon>Basidiomycota</taxon>
        <taxon>Agaricomycotina</taxon>
        <taxon>Agaricomycetes</taxon>
        <taxon>Agaricomycetidae</taxon>
        <taxon>Boletales</taxon>
        <taxon>Suillineae</taxon>
        <taxon>Rhizopogonaceae</taxon>
        <taxon>Rhizopogon</taxon>
    </lineage>
</organism>
<proteinExistence type="predicted"/>
<comment type="caution">
    <text evidence="2">The sequence shown here is derived from an EMBL/GenBank/DDBJ whole genome shotgun (WGS) entry which is preliminary data.</text>
</comment>
<evidence type="ECO:0000313" key="3">
    <source>
        <dbReference type="Proteomes" id="UP000183567"/>
    </source>
</evidence>
<keyword evidence="3" id="KW-1185">Reference proteome</keyword>
<evidence type="ECO:0000313" key="2">
    <source>
        <dbReference type="EMBL" id="OJA16743.1"/>
    </source>
</evidence>
<dbReference type="AlphaFoldDB" id="A0A1J8Q7X2"/>
<sequence>MSPLYCNTILGCLNARDFINNGVHKNRVPAFNLPVSNSREGGSQRPIPLNVEVETKQAIDTDSLDEQTLQASSRGKQSLGV</sequence>
<dbReference type="Proteomes" id="UP000183567">
    <property type="component" value="Unassembled WGS sequence"/>
</dbReference>
<gene>
    <name evidence="2" type="ORF">AZE42_09316</name>
</gene>
<accession>A0A1J8Q7X2</accession>
<reference evidence="2 3" key="1">
    <citation type="submission" date="2016-03" db="EMBL/GenBank/DDBJ databases">
        <title>Comparative genomics of the ectomycorrhizal sister species Rhizopogon vinicolor and Rhizopogon vesiculosus (Basidiomycota: Boletales) reveals a divergence of the mating type B locus.</title>
        <authorList>
            <person name="Mujic A.B."/>
            <person name="Kuo A."/>
            <person name="Tritt A."/>
            <person name="Lipzen A."/>
            <person name="Chen C."/>
            <person name="Johnson J."/>
            <person name="Sharma A."/>
            <person name="Barry K."/>
            <person name="Grigoriev I.V."/>
            <person name="Spatafora J.W."/>
        </authorList>
    </citation>
    <scope>NUCLEOTIDE SEQUENCE [LARGE SCALE GENOMIC DNA]</scope>
    <source>
        <strain evidence="2 3">AM-OR11-056</strain>
    </source>
</reference>
<feature type="region of interest" description="Disordered" evidence="1">
    <location>
        <begin position="58"/>
        <end position="81"/>
    </location>
</feature>